<sequence length="249" mass="28486">MNNKETFYPESRFGGFTDIDGTVAFYNRVNSLLAPAQVVLDIGCGRGSFKEDQVTLRKNLRILKGKVARVIGIDVDQNAKENPFIDEFRLMQDYPWPIDNDSVDLIICDNVLEHIDAPDRFFGEIHRVLSNGGFLCLRTPNRWSYFAIAATIIPNKYHAKVTAIAQKGRKDEDVFPAFYKCNSINKLKRIFKKSGFNYIVYGYEAEPSYLSFSKLAYFFGVLHQRFAPGFLKPAIFAFGRISKESNLYK</sequence>
<evidence type="ECO:0000313" key="2">
    <source>
        <dbReference type="Proteomes" id="UP000736328"/>
    </source>
</evidence>
<dbReference type="GO" id="GO:0008168">
    <property type="term" value="F:methyltransferase activity"/>
    <property type="evidence" value="ECO:0007669"/>
    <property type="project" value="UniProtKB-KW"/>
</dbReference>
<gene>
    <name evidence="1" type="ORF">HY768_03250</name>
</gene>
<dbReference type="GO" id="GO:0032259">
    <property type="term" value="P:methylation"/>
    <property type="evidence" value="ECO:0007669"/>
    <property type="project" value="UniProtKB-KW"/>
</dbReference>
<organism evidence="1 2">
    <name type="scientific">candidate division TA06 bacterium</name>
    <dbReference type="NCBI Taxonomy" id="2250710"/>
    <lineage>
        <taxon>Bacteria</taxon>
        <taxon>Bacteria division TA06</taxon>
    </lineage>
</organism>
<dbReference type="AlphaFoldDB" id="A0A933I7U4"/>
<comment type="caution">
    <text evidence="1">The sequence shown here is derived from an EMBL/GenBank/DDBJ whole genome shotgun (WGS) entry which is preliminary data.</text>
</comment>
<reference evidence="1" key="1">
    <citation type="submission" date="2020-07" db="EMBL/GenBank/DDBJ databases">
        <title>Huge and variable diversity of episymbiotic CPR bacteria and DPANN archaea in groundwater ecosystems.</title>
        <authorList>
            <person name="He C.Y."/>
            <person name="Keren R."/>
            <person name="Whittaker M."/>
            <person name="Farag I.F."/>
            <person name="Doudna J."/>
            <person name="Cate J.H.D."/>
            <person name="Banfield J.F."/>
        </authorList>
    </citation>
    <scope>NUCLEOTIDE SEQUENCE</scope>
    <source>
        <strain evidence="1">NC_groundwater_1520_Pr4_B-0.1um_53_5</strain>
    </source>
</reference>
<name>A0A933I7U4_UNCT6</name>
<evidence type="ECO:0000313" key="1">
    <source>
        <dbReference type="EMBL" id="MBI4726235.1"/>
    </source>
</evidence>
<dbReference type="EMBL" id="JACQXR010000039">
    <property type="protein sequence ID" value="MBI4726235.1"/>
    <property type="molecule type" value="Genomic_DNA"/>
</dbReference>
<keyword evidence="1" id="KW-0808">Transferase</keyword>
<dbReference type="Pfam" id="PF13489">
    <property type="entry name" value="Methyltransf_23"/>
    <property type="match status" value="1"/>
</dbReference>
<dbReference type="Proteomes" id="UP000736328">
    <property type="component" value="Unassembled WGS sequence"/>
</dbReference>
<keyword evidence="1" id="KW-0489">Methyltransferase</keyword>
<dbReference type="Gene3D" id="3.40.50.150">
    <property type="entry name" value="Vaccinia Virus protein VP39"/>
    <property type="match status" value="1"/>
</dbReference>
<dbReference type="SUPFAM" id="SSF53335">
    <property type="entry name" value="S-adenosyl-L-methionine-dependent methyltransferases"/>
    <property type="match status" value="1"/>
</dbReference>
<dbReference type="InterPro" id="IPR029063">
    <property type="entry name" value="SAM-dependent_MTases_sf"/>
</dbReference>
<dbReference type="CDD" id="cd02440">
    <property type="entry name" value="AdoMet_MTases"/>
    <property type="match status" value="1"/>
</dbReference>
<proteinExistence type="predicted"/>
<protein>
    <submittedName>
        <fullName evidence="1">Methyltransferase domain-containing protein</fullName>
    </submittedName>
</protein>
<accession>A0A933I7U4</accession>